<dbReference type="GO" id="GO:0005524">
    <property type="term" value="F:ATP binding"/>
    <property type="evidence" value="ECO:0007669"/>
    <property type="project" value="InterPro"/>
</dbReference>
<feature type="domain" description="Protein kinase" evidence="1">
    <location>
        <begin position="1"/>
        <end position="195"/>
    </location>
</feature>
<dbReference type="SUPFAM" id="SSF56112">
    <property type="entry name" value="Protein kinase-like (PK-like)"/>
    <property type="match status" value="1"/>
</dbReference>
<dbReference type="SMART" id="SM00220">
    <property type="entry name" value="S_TKc"/>
    <property type="match status" value="1"/>
</dbReference>
<dbReference type="InterPro" id="IPR011009">
    <property type="entry name" value="Kinase-like_dom_sf"/>
</dbReference>
<dbReference type="AlphaFoldDB" id="A0A915Q5S5"/>
<dbReference type="PIRSF" id="PIRSF000654">
    <property type="entry name" value="Integrin-linked_kinase"/>
    <property type="match status" value="1"/>
</dbReference>
<name>A0A915Q5S5_9BILA</name>
<organism evidence="2 3">
    <name type="scientific">Setaria digitata</name>
    <dbReference type="NCBI Taxonomy" id="48799"/>
    <lineage>
        <taxon>Eukaryota</taxon>
        <taxon>Metazoa</taxon>
        <taxon>Ecdysozoa</taxon>
        <taxon>Nematoda</taxon>
        <taxon>Chromadorea</taxon>
        <taxon>Rhabditida</taxon>
        <taxon>Spirurina</taxon>
        <taxon>Spiruromorpha</taxon>
        <taxon>Filarioidea</taxon>
        <taxon>Setariidae</taxon>
        <taxon>Setaria</taxon>
    </lineage>
</organism>
<dbReference type="GO" id="GO:0004672">
    <property type="term" value="F:protein kinase activity"/>
    <property type="evidence" value="ECO:0007669"/>
    <property type="project" value="InterPro"/>
</dbReference>
<dbReference type="Pfam" id="PF00069">
    <property type="entry name" value="Pkinase"/>
    <property type="match status" value="1"/>
</dbReference>
<dbReference type="WBParaSite" id="sdigi.contig829.g9860.t1">
    <property type="protein sequence ID" value="sdigi.contig829.g9860.t1"/>
    <property type="gene ID" value="sdigi.contig829.g9860"/>
</dbReference>
<evidence type="ECO:0000313" key="3">
    <source>
        <dbReference type="WBParaSite" id="sdigi.contig829.g9860.t1"/>
    </source>
</evidence>
<dbReference type="Proteomes" id="UP000887581">
    <property type="component" value="Unplaced"/>
</dbReference>
<dbReference type="PANTHER" id="PTHR24347">
    <property type="entry name" value="SERINE/THREONINE-PROTEIN KINASE"/>
    <property type="match status" value="1"/>
</dbReference>
<dbReference type="PROSITE" id="PS00108">
    <property type="entry name" value="PROTEIN_KINASE_ST"/>
    <property type="match status" value="1"/>
</dbReference>
<evidence type="ECO:0000313" key="2">
    <source>
        <dbReference type="Proteomes" id="UP000887581"/>
    </source>
</evidence>
<proteinExistence type="predicted"/>
<dbReference type="PROSITE" id="PS50011">
    <property type="entry name" value="PROTEIN_KINASE_DOM"/>
    <property type="match status" value="1"/>
</dbReference>
<dbReference type="Gene3D" id="1.10.510.10">
    <property type="entry name" value="Transferase(Phosphotransferase) domain 1"/>
    <property type="match status" value="1"/>
</dbReference>
<protein>
    <submittedName>
        <fullName evidence="3">Protein kinase domain-containing protein</fullName>
    </submittedName>
</protein>
<dbReference type="InterPro" id="IPR008271">
    <property type="entry name" value="Ser/Thr_kinase_AS"/>
</dbReference>
<dbReference type="InterPro" id="IPR000719">
    <property type="entry name" value="Prot_kinase_dom"/>
</dbReference>
<reference evidence="3" key="1">
    <citation type="submission" date="2022-11" db="UniProtKB">
        <authorList>
            <consortium name="WormBaseParasite"/>
        </authorList>
    </citation>
    <scope>IDENTIFICATION</scope>
</reference>
<keyword evidence="2" id="KW-1185">Reference proteome</keyword>
<sequence length="221" mass="25344">MCQSDTMAYIVMEYIEGGELFTRITAKENHGAGLGENLTKFYAWQLFGALEYLHTNGIVHRDIKPENILLLKKDAYTVAKLTDFGLSRITERSLKTLCGTQIYMAPEIWKAVHYGCKVDVWALGVLIFASLCGYPPFSPDYKDWTLEQQILRGRLVFYKRWNNISVSAREFVRHCLKVDPEKRFSASQALSDKWFQDPIIDEANRVVQSYIVSIPSGTIIF</sequence>
<evidence type="ECO:0000259" key="1">
    <source>
        <dbReference type="PROSITE" id="PS50011"/>
    </source>
</evidence>
<accession>A0A915Q5S5</accession>